<evidence type="ECO:0000256" key="7">
    <source>
        <dbReference type="ARBA" id="ARBA00023027"/>
    </source>
</evidence>
<protein>
    <submittedName>
        <fullName evidence="11">NADH dehydrogenase [ubiquinone] flavoprotein 2, mitochondrial</fullName>
    </submittedName>
</protein>
<dbReference type="STRING" id="448386.A0A2V3IWZ5"/>
<feature type="binding site" evidence="9">
    <location>
        <position position="132"/>
    </location>
    <ligand>
        <name>[2Fe-2S] cluster</name>
        <dbReference type="ChEBI" id="CHEBI:190135"/>
    </ligand>
</feature>
<evidence type="ECO:0000256" key="3">
    <source>
        <dbReference type="ARBA" id="ARBA00022723"/>
    </source>
</evidence>
<evidence type="ECO:0000256" key="10">
    <source>
        <dbReference type="SAM" id="MobiDB-lite"/>
    </source>
</evidence>
<comment type="caution">
    <text evidence="11">The sequence shown here is derived from an EMBL/GenBank/DDBJ whole genome shotgun (WGS) entry which is preliminary data.</text>
</comment>
<dbReference type="InterPro" id="IPR041921">
    <property type="entry name" value="NuoE_N"/>
</dbReference>
<comment type="similarity">
    <text evidence="1">Belongs to the complex I 24 kDa subunit family.</text>
</comment>
<dbReference type="SUPFAM" id="SSF52833">
    <property type="entry name" value="Thioredoxin-like"/>
    <property type="match status" value="1"/>
</dbReference>
<dbReference type="GO" id="GO:0046872">
    <property type="term" value="F:metal ion binding"/>
    <property type="evidence" value="ECO:0007669"/>
    <property type="project" value="UniProtKB-KW"/>
</dbReference>
<organism evidence="11 12">
    <name type="scientific">Gracilariopsis chorda</name>
    <dbReference type="NCBI Taxonomy" id="448386"/>
    <lineage>
        <taxon>Eukaryota</taxon>
        <taxon>Rhodophyta</taxon>
        <taxon>Florideophyceae</taxon>
        <taxon>Rhodymeniophycidae</taxon>
        <taxon>Gracilariales</taxon>
        <taxon>Gracilariaceae</taxon>
        <taxon>Gracilariopsis</taxon>
    </lineage>
</organism>
<comment type="cofactor">
    <cofactor evidence="8">
        <name>[2Fe-2S] cluster</name>
        <dbReference type="ChEBI" id="CHEBI:190135"/>
    </cofactor>
</comment>
<dbReference type="OrthoDB" id="10254187at2759"/>
<dbReference type="GO" id="GO:0006120">
    <property type="term" value="P:mitochondrial electron transport, NADH to ubiquinone"/>
    <property type="evidence" value="ECO:0007669"/>
    <property type="project" value="UniProtKB-ARBA"/>
</dbReference>
<proteinExistence type="inferred from homology"/>
<dbReference type="Pfam" id="PF01257">
    <property type="entry name" value="2Fe-2S_thioredx"/>
    <property type="match status" value="1"/>
</dbReference>
<evidence type="ECO:0000313" key="11">
    <source>
        <dbReference type="EMBL" id="PXF46676.1"/>
    </source>
</evidence>
<dbReference type="PANTHER" id="PTHR10371:SF3">
    <property type="entry name" value="NADH DEHYDROGENASE [UBIQUINONE] FLAVOPROTEIN 2, MITOCHONDRIAL"/>
    <property type="match status" value="1"/>
</dbReference>
<comment type="cofactor">
    <cofactor evidence="9">
        <name>[2Fe-2S] cluster</name>
        <dbReference type="ChEBI" id="CHEBI:190135"/>
    </cofactor>
    <text evidence="9">Binds 1 [2Fe-2S] cluster.</text>
</comment>
<dbReference type="InterPro" id="IPR036249">
    <property type="entry name" value="Thioredoxin-like_sf"/>
</dbReference>
<dbReference type="Gene3D" id="1.10.10.1590">
    <property type="entry name" value="NADH-quinone oxidoreductase subunit E"/>
    <property type="match status" value="1"/>
</dbReference>
<evidence type="ECO:0000256" key="5">
    <source>
        <dbReference type="ARBA" id="ARBA00023004"/>
    </source>
</evidence>
<evidence type="ECO:0000256" key="8">
    <source>
        <dbReference type="ARBA" id="ARBA00034078"/>
    </source>
</evidence>
<dbReference type="InterPro" id="IPR002023">
    <property type="entry name" value="NuoE-like"/>
</dbReference>
<evidence type="ECO:0000256" key="4">
    <source>
        <dbReference type="ARBA" id="ARBA00022967"/>
    </source>
</evidence>
<dbReference type="EMBL" id="NBIV01000034">
    <property type="protein sequence ID" value="PXF46676.1"/>
    <property type="molecule type" value="Genomic_DNA"/>
</dbReference>
<feature type="binding site" evidence="9">
    <location>
        <position position="177"/>
    </location>
    <ligand>
        <name>[2Fe-2S] cluster</name>
        <dbReference type="ChEBI" id="CHEBI:190135"/>
    </ligand>
</feature>
<feature type="binding site" evidence="9">
    <location>
        <position position="173"/>
    </location>
    <ligand>
        <name>[2Fe-2S] cluster</name>
        <dbReference type="ChEBI" id="CHEBI:190135"/>
    </ligand>
</feature>
<dbReference type="GO" id="GO:1902494">
    <property type="term" value="C:catalytic complex"/>
    <property type="evidence" value="ECO:0007669"/>
    <property type="project" value="UniProtKB-ARBA"/>
</dbReference>
<gene>
    <name evidence="11" type="ORF">BWQ96_03502</name>
</gene>
<evidence type="ECO:0000256" key="6">
    <source>
        <dbReference type="ARBA" id="ARBA00023014"/>
    </source>
</evidence>
<dbReference type="NCBIfam" id="NF005725">
    <property type="entry name" value="PRK07539.1-5"/>
    <property type="match status" value="1"/>
</dbReference>
<keyword evidence="7" id="KW-0520">NAD</keyword>
<sequence length="252" mass="27718">MSSLAATLLRVLPRSPPARRSPSISHARPFAAGLNVHRDAAHNTHDTPFDFTEHNYQRIRAILKRFPKNYAASAVIPLLDLAQRQNGGWLPLSAMNKVATVLSMPPIRVYEVASFYTMFNRERIGKYNVQVCTTTPCMLRGGYDILDACKSHLGIGVGADTDDGLFHLMEVECLGACVNAPMVQINDHFYEDLTPNSVKAVLTDLKNGKHPTIGPQIDRNGCEGPKGRTTLTSPPPAPYCRDLDALKPAQQK</sequence>
<dbReference type="GO" id="GO:0098796">
    <property type="term" value="C:membrane protein complex"/>
    <property type="evidence" value="ECO:0007669"/>
    <property type="project" value="UniProtKB-ARBA"/>
</dbReference>
<keyword evidence="4" id="KW-1278">Translocase</keyword>
<dbReference type="InterPro" id="IPR042128">
    <property type="entry name" value="NuoE_dom"/>
</dbReference>
<evidence type="ECO:0000313" key="12">
    <source>
        <dbReference type="Proteomes" id="UP000247409"/>
    </source>
</evidence>
<dbReference type="PIRSF" id="PIRSF000216">
    <property type="entry name" value="NADH_DH_24kDa"/>
    <property type="match status" value="1"/>
</dbReference>
<reference evidence="11 12" key="1">
    <citation type="journal article" date="2018" name="Mol. Biol. Evol.">
        <title>Analysis of the draft genome of the red seaweed Gracilariopsis chorda provides insights into genome size evolution in Rhodophyta.</title>
        <authorList>
            <person name="Lee J."/>
            <person name="Yang E.C."/>
            <person name="Graf L."/>
            <person name="Yang J.H."/>
            <person name="Qiu H."/>
            <person name="Zel Zion U."/>
            <person name="Chan C.X."/>
            <person name="Stephens T.G."/>
            <person name="Weber A.P.M."/>
            <person name="Boo G.H."/>
            <person name="Boo S.M."/>
            <person name="Kim K.M."/>
            <person name="Shin Y."/>
            <person name="Jung M."/>
            <person name="Lee S.J."/>
            <person name="Yim H.S."/>
            <person name="Lee J.H."/>
            <person name="Bhattacharya D."/>
            <person name="Yoon H.S."/>
        </authorList>
    </citation>
    <scope>NUCLEOTIDE SEQUENCE [LARGE SCALE GENOMIC DNA]</scope>
    <source>
        <strain evidence="11 12">SKKU-2015</strain>
        <tissue evidence="11">Whole body</tissue>
    </source>
</reference>
<dbReference type="AlphaFoldDB" id="A0A2V3IWZ5"/>
<keyword evidence="11" id="KW-0830">Ubiquinone</keyword>
<feature type="region of interest" description="Disordered" evidence="10">
    <location>
        <begin position="209"/>
        <end position="252"/>
    </location>
</feature>
<feature type="binding site" evidence="9">
    <location>
        <position position="137"/>
    </location>
    <ligand>
        <name>[2Fe-2S] cluster</name>
        <dbReference type="ChEBI" id="CHEBI:190135"/>
    </ligand>
</feature>
<dbReference type="GO" id="GO:0008137">
    <property type="term" value="F:NADH dehydrogenase (ubiquinone) activity"/>
    <property type="evidence" value="ECO:0007669"/>
    <property type="project" value="UniProtKB-ARBA"/>
</dbReference>
<dbReference type="GO" id="GO:0005743">
    <property type="term" value="C:mitochondrial inner membrane"/>
    <property type="evidence" value="ECO:0007669"/>
    <property type="project" value="UniProtKB-ARBA"/>
</dbReference>
<dbReference type="GO" id="GO:0003954">
    <property type="term" value="F:NADH dehydrogenase activity"/>
    <property type="evidence" value="ECO:0007669"/>
    <property type="project" value="TreeGrafter"/>
</dbReference>
<evidence type="ECO:0000256" key="9">
    <source>
        <dbReference type="PIRSR" id="PIRSR000216-1"/>
    </source>
</evidence>
<dbReference type="CDD" id="cd03064">
    <property type="entry name" value="TRX_Fd_NuoE"/>
    <property type="match status" value="1"/>
</dbReference>
<keyword evidence="6 9" id="KW-0411">Iron-sulfur</keyword>
<dbReference type="GO" id="GO:0051537">
    <property type="term" value="F:2 iron, 2 sulfur cluster binding"/>
    <property type="evidence" value="ECO:0007669"/>
    <property type="project" value="UniProtKB-KW"/>
</dbReference>
<name>A0A2V3IWZ5_9FLOR</name>
<dbReference type="FunFam" id="1.10.10.1590:FF:000001">
    <property type="entry name" value="NADH-quinone oxidoreductase subunit E"/>
    <property type="match status" value="1"/>
</dbReference>
<keyword evidence="3 9" id="KW-0479">Metal-binding</keyword>
<keyword evidence="12" id="KW-1185">Reference proteome</keyword>
<dbReference type="NCBIfam" id="TIGR01958">
    <property type="entry name" value="nuoE_fam"/>
    <property type="match status" value="1"/>
</dbReference>
<dbReference type="Proteomes" id="UP000247409">
    <property type="component" value="Unassembled WGS sequence"/>
</dbReference>
<evidence type="ECO:0000256" key="1">
    <source>
        <dbReference type="ARBA" id="ARBA00010643"/>
    </source>
</evidence>
<keyword evidence="2 9" id="KW-0001">2Fe-2S</keyword>
<accession>A0A2V3IWZ5</accession>
<dbReference type="FunFam" id="3.40.30.10:FF:000022">
    <property type="entry name" value="NADH dehydrogenase flavoprotein 2, mitochondrial"/>
    <property type="match status" value="1"/>
</dbReference>
<dbReference type="PANTHER" id="PTHR10371">
    <property type="entry name" value="NADH DEHYDROGENASE UBIQUINONE FLAVOPROTEIN 2, MITOCHONDRIAL"/>
    <property type="match status" value="1"/>
</dbReference>
<dbReference type="Gene3D" id="3.40.30.10">
    <property type="entry name" value="Glutaredoxin"/>
    <property type="match status" value="1"/>
</dbReference>
<evidence type="ECO:0000256" key="2">
    <source>
        <dbReference type="ARBA" id="ARBA00022714"/>
    </source>
</evidence>
<keyword evidence="5 9" id="KW-0408">Iron</keyword>